<evidence type="ECO:0000313" key="16">
    <source>
        <dbReference type="EMBL" id="QDH79670.1"/>
    </source>
</evidence>
<dbReference type="SUPFAM" id="SSF51735">
    <property type="entry name" value="NAD(P)-binding Rossmann-fold domains"/>
    <property type="match status" value="1"/>
</dbReference>
<feature type="binding site" evidence="8 11">
    <location>
        <begin position="189"/>
        <end position="194"/>
    </location>
    <ligand>
        <name>NADP(+)</name>
        <dbReference type="ChEBI" id="CHEBI:58349"/>
    </ligand>
</feature>
<feature type="binding site" evidence="8 10">
    <location>
        <position position="109"/>
    </location>
    <ligand>
        <name>substrate</name>
    </ligand>
</feature>
<evidence type="ECO:0000256" key="3">
    <source>
        <dbReference type="ARBA" id="ARBA00012970"/>
    </source>
</evidence>
<dbReference type="PIRSF" id="PIRSF000445">
    <property type="entry name" value="4pyrrol_synth_GluRdtase"/>
    <property type="match status" value="1"/>
</dbReference>
<dbReference type="Gene3D" id="3.40.50.720">
    <property type="entry name" value="NAD(P)-binding Rossmann-like Domain"/>
    <property type="match status" value="1"/>
</dbReference>
<dbReference type="Pfam" id="PF00745">
    <property type="entry name" value="GlutR_dimer"/>
    <property type="match status" value="1"/>
</dbReference>
<evidence type="ECO:0000256" key="7">
    <source>
        <dbReference type="ARBA" id="ARBA00047464"/>
    </source>
</evidence>
<evidence type="ECO:0000313" key="17">
    <source>
        <dbReference type="Proteomes" id="UP000316614"/>
    </source>
</evidence>
<dbReference type="InterPro" id="IPR006151">
    <property type="entry name" value="Shikm_DH/Glu-tRNA_Rdtase"/>
</dbReference>
<evidence type="ECO:0000259" key="13">
    <source>
        <dbReference type="Pfam" id="PF00745"/>
    </source>
</evidence>
<dbReference type="InterPro" id="IPR036453">
    <property type="entry name" value="GluRdtase_dimer_dom_sf"/>
</dbReference>
<dbReference type="GO" id="GO:0050661">
    <property type="term" value="F:NADP binding"/>
    <property type="evidence" value="ECO:0007669"/>
    <property type="project" value="InterPro"/>
</dbReference>
<comment type="caution">
    <text evidence="8">Lacks conserved residue(s) required for the propagation of feature annotation.</text>
</comment>
<evidence type="ECO:0000259" key="14">
    <source>
        <dbReference type="Pfam" id="PF01488"/>
    </source>
</evidence>
<dbReference type="InterPro" id="IPR015895">
    <property type="entry name" value="4pyrrol_synth_GluRdtase_N"/>
</dbReference>
<dbReference type="Pfam" id="PF05201">
    <property type="entry name" value="GlutR_N"/>
    <property type="match status" value="1"/>
</dbReference>
<dbReference type="Pfam" id="PF01488">
    <property type="entry name" value="Shikimate_DH"/>
    <property type="match status" value="1"/>
</dbReference>
<evidence type="ECO:0000256" key="11">
    <source>
        <dbReference type="PIRSR" id="PIRSR000445-3"/>
    </source>
</evidence>
<feature type="binding site" evidence="8 10">
    <location>
        <begin position="50"/>
        <end position="53"/>
    </location>
    <ligand>
        <name>substrate</name>
    </ligand>
</feature>
<keyword evidence="5 8" id="KW-0560">Oxidoreductase</keyword>
<proteinExistence type="inferred from homology"/>
<gene>
    <name evidence="8 16" type="primary">hemA</name>
    <name evidence="16" type="ORF">FKX85_11740</name>
</gene>
<name>A0A514CIR7_9BACT</name>
<keyword evidence="4 8" id="KW-0521">NADP</keyword>
<dbReference type="AlphaFoldDB" id="A0A514CIR7"/>
<feature type="domain" description="Glutamyl-tRNA reductase N-terminal" evidence="15">
    <location>
        <begin position="8"/>
        <end position="156"/>
    </location>
</feature>
<evidence type="ECO:0000256" key="1">
    <source>
        <dbReference type="ARBA" id="ARBA00005059"/>
    </source>
</evidence>
<comment type="domain">
    <text evidence="8">Possesses an unusual extended V-shaped dimeric structure with each monomer consisting of three distinct domains arranged along a curved 'spinal' alpha-helix. The N-terminal catalytic domain specifically recognizes the glutamate moiety of the substrate. The second domain is the NADPH-binding domain, and the third C-terminal domain is responsible for dimerization.</text>
</comment>
<feature type="binding site" evidence="8 10">
    <location>
        <begin position="114"/>
        <end position="116"/>
    </location>
    <ligand>
        <name>substrate</name>
    </ligand>
</feature>
<evidence type="ECO:0000256" key="10">
    <source>
        <dbReference type="PIRSR" id="PIRSR000445-2"/>
    </source>
</evidence>
<organism evidence="16 17">
    <name type="scientific">Echinicola soli</name>
    <dbReference type="NCBI Taxonomy" id="2591634"/>
    <lineage>
        <taxon>Bacteria</taxon>
        <taxon>Pseudomonadati</taxon>
        <taxon>Bacteroidota</taxon>
        <taxon>Cytophagia</taxon>
        <taxon>Cytophagales</taxon>
        <taxon>Cyclobacteriaceae</taxon>
        <taxon>Echinicola</taxon>
    </lineage>
</organism>
<dbReference type="SUPFAM" id="SSF69742">
    <property type="entry name" value="Glutamyl tRNA-reductase catalytic, N-terminal domain"/>
    <property type="match status" value="1"/>
</dbReference>
<dbReference type="PANTHER" id="PTHR43013">
    <property type="entry name" value="GLUTAMYL-TRNA REDUCTASE"/>
    <property type="match status" value="1"/>
</dbReference>
<comment type="subunit">
    <text evidence="8">Homodimer.</text>
</comment>
<dbReference type="EMBL" id="CP041253">
    <property type="protein sequence ID" value="QDH79670.1"/>
    <property type="molecule type" value="Genomic_DNA"/>
</dbReference>
<feature type="domain" description="Quinate/shikimate 5-dehydrogenase/glutamyl-tRNA reductase" evidence="14">
    <location>
        <begin position="178"/>
        <end position="303"/>
    </location>
</feature>
<feature type="active site" description="Nucleophile" evidence="8 9">
    <location>
        <position position="51"/>
    </location>
</feature>
<keyword evidence="6 8" id="KW-0627">Porphyrin biosynthesis</keyword>
<evidence type="ECO:0000256" key="2">
    <source>
        <dbReference type="ARBA" id="ARBA00005916"/>
    </source>
</evidence>
<dbReference type="Proteomes" id="UP000316614">
    <property type="component" value="Chromosome"/>
</dbReference>
<accession>A0A514CIR7</accession>
<evidence type="ECO:0000256" key="5">
    <source>
        <dbReference type="ARBA" id="ARBA00023002"/>
    </source>
</evidence>
<evidence type="ECO:0000256" key="4">
    <source>
        <dbReference type="ARBA" id="ARBA00022857"/>
    </source>
</evidence>
<dbReference type="NCBIfam" id="TIGR01035">
    <property type="entry name" value="hemA"/>
    <property type="match status" value="1"/>
</dbReference>
<protein>
    <recommendedName>
        <fullName evidence="3 8">Glutamyl-tRNA reductase</fullName>
        <shortName evidence="8">GluTR</shortName>
        <ecNumber evidence="3 8">1.2.1.70</ecNumber>
    </recommendedName>
</protein>
<comment type="catalytic activity">
    <reaction evidence="7 8 12">
        <text>(S)-4-amino-5-oxopentanoate + tRNA(Glu) + NADP(+) = L-glutamyl-tRNA(Glu) + NADPH + H(+)</text>
        <dbReference type="Rhea" id="RHEA:12344"/>
        <dbReference type="Rhea" id="RHEA-COMP:9663"/>
        <dbReference type="Rhea" id="RHEA-COMP:9680"/>
        <dbReference type="ChEBI" id="CHEBI:15378"/>
        <dbReference type="ChEBI" id="CHEBI:57501"/>
        <dbReference type="ChEBI" id="CHEBI:57783"/>
        <dbReference type="ChEBI" id="CHEBI:58349"/>
        <dbReference type="ChEBI" id="CHEBI:78442"/>
        <dbReference type="ChEBI" id="CHEBI:78520"/>
        <dbReference type="EC" id="1.2.1.70"/>
    </reaction>
</comment>
<dbReference type="KEGG" id="echi:FKX85_11740"/>
<dbReference type="InterPro" id="IPR000343">
    <property type="entry name" value="4pyrrol_synth_GluRdtase"/>
</dbReference>
<evidence type="ECO:0000256" key="8">
    <source>
        <dbReference type="HAMAP-Rule" id="MF_00087"/>
    </source>
</evidence>
<evidence type="ECO:0000259" key="15">
    <source>
        <dbReference type="Pfam" id="PF05201"/>
    </source>
</evidence>
<evidence type="ECO:0000256" key="6">
    <source>
        <dbReference type="ARBA" id="ARBA00023244"/>
    </source>
</evidence>
<sequence>MIQFRLLSLSHKTTDIAVRERFALNQNEVSLFLDKAKQVTSVEEVLAISTCNRTEIVCFGDKSGAYDLLYCLCQVKLQNIDIALRAFSQEHDEVTVLRYLFEVSAGLESQILGDAQIRSQIKQAYQLADKAQTAGTYIHRLMQVIFSANKKISSQTGFRTGISSASYAAVDMIEEYRSMFKSTQIAIVGFGEMGQNVCKHLCSKGHTELTIFNRTEEKVTQFNEKFKTELSYFPLDHLRRKMYQFDIIISSPSVTAPILQKSDFDTSDVLFKILVDISMPRSIAPDVASVPGIMLYDMDDIGKVTQTALEQKKASIQDVRNILDIYLEEFVQWQNDNKNLEAIRSMKAALQTIKAEEMDRYQRLMSEASSCTYEQVMDAMIQKIIKKTVVTLKSIKNENERKVYNSLINQTFL</sequence>
<evidence type="ECO:0000256" key="9">
    <source>
        <dbReference type="PIRSR" id="PIRSR000445-1"/>
    </source>
</evidence>
<dbReference type="Gene3D" id="3.30.460.30">
    <property type="entry name" value="Glutamyl-tRNA reductase, N-terminal domain"/>
    <property type="match status" value="1"/>
</dbReference>
<comment type="miscellaneous">
    <text evidence="8">During catalysis, the active site Cys acts as a nucleophile attacking the alpha-carbonyl group of tRNA-bound glutamate with the formation of a thioester intermediate between enzyme and glutamate, and the concomitant release of tRNA(Glu). The thioester intermediate is finally reduced by direct hydride transfer from NADPH, to form the product GSA.</text>
</comment>
<dbReference type="GO" id="GO:0008883">
    <property type="term" value="F:glutamyl-tRNA reductase activity"/>
    <property type="evidence" value="ECO:0007669"/>
    <property type="project" value="UniProtKB-UniRule"/>
</dbReference>
<dbReference type="InterPro" id="IPR036291">
    <property type="entry name" value="NAD(P)-bd_dom_sf"/>
</dbReference>
<comment type="function">
    <text evidence="8">Catalyzes the NADPH-dependent reduction of glutamyl-tRNA(Glu) to glutamate 1-semialdehyde (GSA).</text>
</comment>
<reference evidence="16 17" key="1">
    <citation type="submission" date="2019-06" db="EMBL/GenBank/DDBJ databases">
        <title>Echinicola alkalisoli sp. nov. isolated from saline soil.</title>
        <authorList>
            <person name="Sun J.-Q."/>
            <person name="Xu L."/>
        </authorList>
    </citation>
    <scope>NUCLEOTIDE SEQUENCE [LARGE SCALE GENOMIC DNA]</scope>
    <source>
        <strain evidence="16 17">LN3S3</strain>
    </source>
</reference>
<dbReference type="SUPFAM" id="SSF69075">
    <property type="entry name" value="Glutamyl tRNA-reductase dimerization domain"/>
    <property type="match status" value="1"/>
</dbReference>
<dbReference type="InterPro" id="IPR015896">
    <property type="entry name" value="4pyrrol_synth_GluRdtase_dimer"/>
</dbReference>
<dbReference type="UniPathway" id="UPA00251">
    <property type="reaction ID" value="UER00316"/>
</dbReference>
<comment type="pathway">
    <text evidence="1 8 12">Porphyrin-containing compound metabolism; protoporphyrin-IX biosynthesis; 5-aminolevulinate from L-glutamyl-tRNA(Glu): step 1/2.</text>
</comment>
<dbReference type="EC" id="1.2.1.70" evidence="3 8"/>
<dbReference type="RefSeq" id="WP_141614912.1">
    <property type="nucleotide sequence ID" value="NZ_CP041253.1"/>
</dbReference>
<feature type="binding site" evidence="8 10">
    <location>
        <position position="120"/>
    </location>
    <ligand>
        <name>substrate</name>
    </ligand>
</feature>
<dbReference type="PANTHER" id="PTHR43013:SF1">
    <property type="entry name" value="GLUTAMYL-TRNA REDUCTASE"/>
    <property type="match status" value="1"/>
</dbReference>
<evidence type="ECO:0000256" key="12">
    <source>
        <dbReference type="RuleBase" id="RU000584"/>
    </source>
</evidence>
<feature type="domain" description="Tetrapyrrole biosynthesis glutamyl-tRNA reductase dimerisation" evidence="13">
    <location>
        <begin position="319"/>
        <end position="412"/>
    </location>
</feature>
<dbReference type="HAMAP" id="MF_00087">
    <property type="entry name" value="Glu_tRNA_reductase"/>
    <property type="match status" value="1"/>
</dbReference>
<comment type="similarity">
    <text evidence="2 8 12">Belongs to the glutamyl-tRNA reductase family.</text>
</comment>
<dbReference type="OrthoDB" id="110209at2"/>
<dbReference type="InterPro" id="IPR036343">
    <property type="entry name" value="GluRdtase_N_sf"/>
</dbReference>
<keyword evidence="17" id="KW-1185">Reference proteome</keyword>
<dbReference type="GO" id="GO:0019353">
    <property type="term" value="P:protoporphyrinogen IX biosynthetic process from glutamate"/>
    <property type="evidence" value="ECO:0007669"/>
    <property type="project" value="TreeGrafter"/>
</dbReference>